<dbReference type="Pfam" id="PF13414">
    <property type="entry name" value="TPR_11"/>
    <property type="match status" value="3"/>
</dbReference>
<feature type="repeat" description="TPR" evidence="8">
    <location>
        <begin position="249"/>
        <end position="282"/>
    </location>
</feature>
<dbReference type="Proteomes" id="UP000839052">
    <property type="component" value="Chromosome"/>
</dbReference>
<feature type="repeat" description="TPR" evidence="8">
    <location>
        <begin position="283"/>
        <end position="316"/>
    </location>
</feature>
<dbReference type="InterPro" id="IPR019734">
    <property type="entry name" value="TPR_rpt"/>
</dbReference>
<evidence type="ECO:0000256" key="2">
    <source>
        <dbReference type="ARBA" id="ARBA00005386"/>
    </source>
</evidence>
<evidence type="ECO:0000256" key="6">
    <source>
        <dbReference type="ARBA" id="ARBA00022737"/>
    </source>
</evidence>
<feature type="repeat" description="TPR" evidence="8">
    <location>
        <begin position="11"/>
        <end position="44"/>
    </location>
</feature>
<evidence type="ECO:0000256" key="1">
    <source>
        <dbReference type="ARBA" id="ARBA00004922"/>
    </source>
</evidence>
<dbReference type="GO" id="GO:0097363">
    <property type="term" value="F:protein O-acetylglucosaminyltransferase activity"/>
    <property type="evidence" value="ECO:0007669"/>
    <property type="project" value="UniProtKB-EC"/>
</dbReference>
<dbReference type="Gene3D" id="1.25.40.10">
    <property type="entry name" value="Tetratricopeptide repeat domain"/>
    <property type="match status" value="7"/>
</dbReference>
<sequence length="774" mass="85428">MAKTHSSDLSIPQIIQIAREHHQAGRLSQAEAIYQKILQVEPNHPDALHLLGLIARQGGKNGIAVGLISKAIRINPSNPIYYINLGNALKDQGQLEEAILNYRQALSIKPDFAEVHNNLGNALKEQGNLEAAIESFRRSLVLKPDFAETHSNLGNTLKDQGQLEEAIACYGQALLLKPDYAEAYNNLGTALKAQNKLDAAIGSYRKAVSLKPDFVDAYNNLGNALMAQGKLEAAIVSFHQSLLIKPDYAEAHNNLGNALKDQGKLDAAVESFQRALAFKPDFAEAYSNLGLALQKQSKMDEAIACYNKALSIKPDYAEAYNNLGLALQEQGKLDGAVDSYHKALALRPVYPKAHSNLLFTLSFYSKCLPDNHLAEARHYGNQVMAKVQPYTSWLVYPENTVGRGMLPLRIGLVSGDFRTHPVGFFLESILANLNPARVELVAYSTSPQEDELTARIRPCFVAWNMIVGLSDEAAARKIHDDGVHILIDLTGHTASNRLPMFALKPAPVQVSWLGYFATTGLPTIDYLLADPVSVPETHREHFTETVWYLPETRLCFTPPANRAGLELTPLPAVQNGYITFGCFQNLTKVNDTVLAAWGQIFLALPEARLRLQSSQLNCSIARESLQHRFVQVGIMPERVIMEGYVPREDYLAAYANVDIILDTFPYPGGTTTCEALWMGVPTLTLAGGTLLARQGASMLTCASLEDWIASDEGDYVNRTLFHATDINRLAQLRSGLRQKVLASPLFNAPRFALHLEDALQKMWQQKMYSEADPK</sequence>
<organism evidence="10 11">
    <name type="scientific">Candidatus Nitrotoga arctica</name>
    <dbReference type="NCBI Taxonomy" id="453162"/>
    <lineage>
        <taxon>Bacteria</taxon>
        <taxon>Pseudomonadati</taxon>
        <taxon>Pseudomonadota</taxon>
        <taxon>Betaproteobacteria</taxon>
        <taxon>Nitrosomonadales</taxon>
        <taxon>Gallionellaceae</taxon>
        <taxon>Candidatus Nitrotoga</taxon>
    </lineage>
</organism>
<dbReference type="InterPro" id="IPR029489">
    <property type="entry name" value="OGT/SEC/SPY_C"/>
</dbReference>
<evidence type="ECO:0000256" key="5">
    <source>
        <dbReference type="ARBA" id="ARBA00022679"/>
    </source>
</evidence>
<feature type="repeat" description="TPR" evidence="8">
    <location>
        <begin position="181"/>
        <end position="214"/>
    </location>
</feature>
<keyword evidence="7 8" id="KW-0802">TPR repeat</keyword>
<dbReference type="RefSeq" id="WP_239795528.1">
    <property type="nucleotide sequence ID" value="NZ_OU912926.1"/>
</dbReference>
<dbReference type="Pfam" id="PF00515">
    <property type="entry name" value="TPR_1"/>
    <property type="match status" value="2"/>
</dbReference>
<protein>
    <recommendedName>
        <fullName evidence="3">protein O-GlcNAc transferase</fullName>
        <ecNumber evidence="3">2.4.1.255</ecNumber>
    </recommendedName>
</protein>
<dbReference type="PANTHER" id="PTHR44835:SF1">
    <property type="entry name" value="PROTEIN O-GLCNAC TRANSFERASE"/>
    <property type="match status" value="1"/>
</dbReference>
<comment type="pathway">
    <text evidence="1">Protein modification; protein glycosylation.</text>
</comment>
<feature type="repeat" description="TPR" evidence="8">
    <location>
        <begin position="317"/>
        <end position="350"/>
    </location>
</feature>
<dbReference type="InterPro" id="IPR011990">
    <property type="entry name" value="TPR-like_helical_dom_sf"/>
</dbReference>
<name>A0ABM8YVG6_9PROT</name>
<feature type="repeat" description="TPR" evidence="8">
    <location>
        <begin position="79"/>
        <end position="112"/>
    </location>
</feature>
<feature type="repeat" description="TPR" evidence="8">
    <location>
        <begin position="215"/>
        <end position="248"/>
    </location>
</feature>
<feature type="domain" description="O-GlcNAc transferase C-terminal" evidence="9">
    <location>
        <begin position="380"/>
        <end position="552"/>
    </location>
</feature>
<evidence type="ECO:0000256" key="7">
    <source>
        <dbReference type="ARBA" id="ARBA00022803"/>
    </source>
</evidence>
<dbReference type="Gene3D" id="3.40.50.2000">
    <property type="entry name" value="Glycogen Phosphorylase B"/>
    <property type="match status" value="1"/>
</dbReference>
<dbReference type="SUPFAM" id="SSF48452">
    <property type="entry name" value="TPR-like"/>
    <property type="match status" value="3"/>
</dbReference>
<keyword evidence="6" id="KW-0677">Repeat</keyword>
<evidence type="ECO:0000259" key="9">
    <source>
        <dbReference type="Pfam" id="PF13844"/>
    </source>
</evidence>
<dbReference type="SMART" id="SM00028">
    <property type="entry name" value="TPR"/>
    <property type="match status" value="10"/>
</dbReference>
<dbReference type="EC" id="2.4.1.255" evidence="3"/>
<evidence type="ECO:0000313" key="11">
    <source>
        <dbReference type="Proteomes" id="UP000839052"/>
    </source>
</evidence>
<evidence type="ECO:0000313" key="10">
    <source>
        <dbReference type="EMBL" id="CAG9931425.1"/>
    </source>
</evidence>
<evidence type="ECO:0000256" key="8">
    <source>
        <dbReference type="PROSITE-ProRule" id="PRU00339"/>
    </source>
</evidence>
<evidence type="ECO:0000256" key="3">
    <source>
        <dbReference type="ARBA" id="ARBA00011970"/>
    </source>
</evidence>
<keyword evidence="5 10" id="KW-0808">Transferase</keyword>
<dbReference type="EMBL" id="OU912926">
    <property type="protein sequence ID" value="CAG9931425.1"/>
    <property type="molecule type" value="Genomic_DNA"/>
</dbReference>
<dbReference type="Gene3D" id="3.40.50.11380">
    <property type="match status" value="1"/>
</dbReference>
<feature type="repeat" description="TPR" evidence="8">
    <location>
        <begin position="147"/>
        <end position="180"/>
    </location>
</feature>
<feature type="domain" description="O-GlcNAc transferase C-terminal" evidence="9">
    <location>
        <begin position="576"/>
        <end position="752"/>
    </location>
</feature>
<keyword evidence="11" id="KW-1185">Reference proteome</keyword>
<dbReference type="PROSITE" id="PS50005">
    <property type="entry name" value="TPR"/>
    <property type="match status" value="9"/>
</dbReference>
<keyword evidence="4 10" id="KW-0328">Glycosyltransferase</keyword>
<dbReference type="InterPro" id="IPR051939">
    <property type="entry name" value="Glycosyltr_41/O-GlcNAc_trsf"/>
</dbReference>
<proteinExistence type="inferred from homology"/>
<evidence type="ECO:0000256" key="4">
    <source>
        <dbReference type="ARBA" id="ARBA00022676"/>
    </source>
</evidence>
<reference evidence="10 11" key="1">
    <citation type="submission" date="2021-10" db="EMBL/GenBank/DDBJ databases">
        <authorList>
            <person name="Koch H."/>
        </authorList>
    </citation>
    <scope>NUCLEOTIDE SEQUENCE [LARGE SCALE GENOMIC DNA]</scope>
    <source>
        <strain evidence="10">6680</strain>
    </source>
</reference>
<dbReference type="Pfam" id="PF13844">
    <property type="entry name" value="Glyco_transf_41"/>
    <property type="match status" value="2"/>
</dbReference>
<feature type="repeat" description="TPR" evidence="8">
    <location>
        <begin position="113"/>
        <end position="146"/>
    </location>
</feature>
<comment type="similarity">
    <text evidence="2">Belongs to the glycosyltransferase 41 family. O-GlcNAc transferase subfamily.</text>
</comment>
<dbReference type="PROSITE" id="PS50293">
    <property type="entry name" value="TPR_REGION"/>
    <property type="match status" value="7"/>
</dbReference>
<dbReference type="PANTHER" id="PTHR44835">
    <property type="entry name" value="UDP-N-ACETYLGLUCOSAMINE--PEPTIDE N-ACETYLGLUCOSAMINYLTRANSFERASE SPINDLY-RELATED"/>
    <property type="match status" value="1"/>
</dbReference>
<dbReference type="SUPFAM" id="SSF53756">
    <property type="entry name" value="UDP-Glycosyltransferase/glycogen phosphorylase"/>
    <property type="match status" value="1"/>
</dbReference>
<accession>A0ABM8YVG6</accession>
<gene>
    <name evidence="10" type="ORF">NTG6680_0172</name>
</gene>
<dbReference type="Pfam" id="PF13432">
    <property type="entry name" value="TPR_16"/>
    <property type="match status" value="1"/>
</dbReference>